<name>A0A8J7E1M6_9CYAN</name>
<evidence type="ECO:0000313" key="2">
    <source>
        <dbReference type="EMBL" id="MBE9118587.1"/>
    </source>
</evidence>
<evidence type="ECO:0000313" key="3">
    <source>
        <dbReference type="Proteomes" id="UP000654482"/>
    </source>
</evidence>
<protein>
    <recommendedName>
        <fullName evidence="1">FCP1 homology domain-containing protein</fullName>
    </recommendedName>
</protein>
<dbReference type="RefSeq" id="WP_194031667.1">
    <property type="nucleotide sequence ID" value="NZ_JADEWZ010000052.1"/>
</dbReference>
<gene>
    <name evidence="2" type="ORF">IQ249_22110</name>
</gene>
<evidence type="ECO:0000259" key="1">
    <source>
        <dbReference type="Pfam" id="PF03031"/>
    </source>
</evidence>
<dbReference type="SUPFAM" id="SSF56784">
    <property type="entry name" value="HAD-like"/>
    <property type="match status" value="1"/>
</dbReference>
<feature type="domain" description="FCP1 homology" evidence="1">
    <location>
        <begin position="3"/>
        <end position="65"/>
    </location>
</feature>
<dbReference type="Pfam" id="PF03031">
    <property type="entry name" value="NIF"/>
    <property type="match status" value="1"/>
</dbReference>
<keyword evidence="3" id="KW-1185">Reference proteome</keyword>
<dbReference type="InterPro" id="IPR023214">
    <property type="entry name" value="HAD_sf"/>
</dbReference>
<reference evidence="2" key="1">
    <citation type="submission" date="2020-10" db="EMBL/GenBank/DDBJ databases">
        <authorList>
            <person name="Castelo-Branco R."/>
            <person name="Eusebio N."/>
            <person name="Adriana R."/>
            <person name="Vieira A."/>
            <person name="Brugerolle De Fraissinette N."/>
            <person name="Rezende De Castro R."/>
            <person name="Schneider M.P."/>
            <person name="Vasconcelos V."/>
            <person name="Leao P.N."/>
        </authorList>
    </citation>
    <scope>NUCLEOTIDE SEQUENCE</scope>
    <source>
        <strain evidence="2">LEGE 07157</strain>
    </source>
</reference>
<sequence>MKIAFDLDDTLIETTQKFASGTEANSLFFKLFFKEKLRKGTKELLKSLEQDHELWIYTNSLREIAYIKRLFALIGVSLSGVVNSEIHDRFVRNRPNLKNYSKVPQSFGIDLLIDDSPGVEMECQEQNCDVLIVEPSDLEWVNKIVQKVSGA</sequence>
<organism evidence="2 3">
    <name type="scientific">Lusitaniella coriacea LEGE 07157</name>
    <dbReference type="NCBI Taxonomy" id="945747"/>
    <lineage>
        <taxon>Bacteria</taxon>
        <taxon>Bacillati</taxon>
        <taxon>Cyanobacteriota</taxon>
        <taxon>Cyanophyceae</taxon>
        <taxon>Spirulinales</taxon>
        <taxon>Lusitaniellaceae</taxon>
        <taxon>Lusitaniella</taxon>
    </lineage>
</organism>
<dbReference type="InterPro" id="IPR036412">
    <property type="entry name" value="HAD-like_sf"/>
</dbReference>
<dbReference type="AlphaFoldDB" id="A0A8J7E1M6"/>
<dbReference type="Proteomes" id="UP000654482">
    <property type="component" value="Unassembled WGS sequence"/>
</dbReference>
<proteinExistence type="predicted"/>
<accession>A0A8J7E1M6</accession>
<dbReference type="Gene3D" id="3.40.50.1000">
    <property type="entry name" value="HAD superfamily/HAD-like"/>
    <property type="match status" value="1"/>
</dbReference>
<dbReference type="EMBL" id="JADEWZ010000052">
    <property type="protein sequence ID" value="MBE9118587.1"/>
    <property type="molecule type" value="Genomic_DNA"/>
</dbReference>
<dbReference type="InterPro" id="IPR004274">
    <property type="entry name" value="FCP1_dom"/>
</dbReference>
<comment type="caution">
    <text evidence="2">The sequence shown here is derived from an EMBL/GenBank/DDBJ whole genome shotgun (WGS) entry which is preliminary data.</text>
</comment>